<proteinExistence type="predicted"/>
<protein>
    <submittedName>
        <fullName evidence="1">Uncharacterized protein</fullName>
    </submittedName>
</protein>
<keyword evidence="2" id="KW-1185">Reference proteome</keyword>
<dbReference type="Proteomes" id="UP000250179">
    <property type="component" value="Chromosome"/>
</dbReference>
<sequence length="286" mass="32198">MGMRKTLLALSLVFFLLLASSLVLWERHEATTCFNTPSCVLNNAGINEGIILMQHHENEWRIATYQNGTLTLHVLKLKGNIIPKVEHHEKSVKTYADYSPLSFEAKRVGNLKSVKEELLVKSNDTIRIFEGALKSIPCREFITLCPECKAALGDGWELVRLGHTNVTGGYLVFPSKGKCASSFVLKILPHNGTHDLIEIEYPIGTVYGYAPRLNLPQIERTNLPTNVSQYFDSAWGILVMNGEVVLNPDPWNIVDELGECRMVSQITIYSNGSVKRHDYGKPCWRR</sequence>
<dbReference type="KEGG" id="tprf:A3L09_05540"/>
<dbReference type="OrthoDB" id="95469at2157"/>
<dbReference type="AlphaFoldDB" id="A0A2Z2MPC6"/>
<evidence type="ECO:0000313" key="1">
    <source>
        <dbReference type="EMBL" id="ASJ03738.1"/>
    </source>
</evidence>
<dbReference type="EMBL" id="CP014862">
    <property type="protein sequence ID" value="ASJ03738.1"/>
    <property type="molecule type" value="Genomic_DNA"/>
</dbReference>
<name>A0A2Z2MPC6_THEPR</name>
<accession>A0A2Z2MPC6</accession>
<gene>
    <name evidence="1" type="ORF">A3L09_05540</name>
</gene>
<reference evidence="1 2" key="1">
    <citation type="submission" date="2016-03" db="EMBL/GenBank/DDBJ databases">
        <title>Complete genome sequence of Thermococcus profundus strain DT5432.</title>
        <authorList>
            <person name="Oger P.M."/>
        </authorList>
    </citation>
    <scope>NUCLEOTIDE SEQUENCE [LARGE SCALE GENOMIC DNA]</scope>
    <source>
        <strain evidence="1 2">DT 5432</strain>
    </source>
</reference>
<evidence type="ECO:0000313" key="2">
    <source>
        <dbReference type="Proteomes" id="UP000250179"/>
    </source>
</evidence>
<organism evidence="1 2">
    <name type="scientific">Thermococcus profundus</name>
    <dbReference type="NCBI Taxonomy" id="49899"/>
    <lineage>
        <taxon>Archaea</taxon>
        <taxon>Methanobacteriati</taxon>
        <taxon>Methanobacteriota</taxon>
        <taxon>Thermococci</taxon>
        <taxon>Thermococcales</taxon>
        <taxon>Thermococcaceae</taxon>
        <taxon>Thermococcus</taxon>
    </lineage>
</organism>